<dbReference type="OrthoDB" id="3482046at2"/>
<gene>
    <name evidence="2" type="ORF">EBO15_24685</name>
</gene>
<organism evidence="2 3">
    <name type="scientific">Actinomadura harenae</name>
    <dbReference type="NCBI Taxonomy" id="2483351"/>
    <lineage>
        <taxon>Bacteria</taxon>
        <taxon>Bacillati</taxon>
        <taxon>Actinomycetota</taxon>
        <taxon>Actinomycetes</taxon>
        <taxon>Streptosporangiales</taxon>
        <taxon>Thermomonosporaceae</taxon>
        <taxon>Actinomadura</taxon>
    </lineage>
</organism>
<feature type="region of interest" description="Disordered" evidence="1">
    <location>
        <begin position="97"/>
        <end position="152"/>
    </location>
</feature>
<dbReference type="AlphaFoldDB" id="A0A3M2LY85"/>
<proteinExistence type="predicted"/>
<evidence type="ECO:0000256" key="1">
    <source>
        <dbReference type="SAM" id="MobiDB-lite"/>
    </source>
</evidence>
<dbReference type="RefSeq" id="WP_122196814.1">
    <property type="nucleotide sequence ID" value="NZ_JBHSKC010000012.1"/>
</dbReference>
<dbReference type="Proteomes" id="UP000282674">
    <property type="component" value="Unassembled WGS sequence"/>
</dbReference>
<comment type="caution">
    <text evidence="2">The sequence shown here is derived from an EMBL/GenBank/DDBJ whole genome shotgun (WGS) entry which is preliminary data.</text>
</comment>
<name>A0A3M2LY85_9ACTN</name>
<dbReference type="EMBL" id="RFFG01000047">
    <property type="protein sequence ID" value="RMI41005.1"/>
    <property type="molecule type" value="Genomic_DNA"/>
</dbReference>
<feature type="compositionally biased region" description="Low complexity" evidence="1">
    <location>
        <begin position="142"/>
        <end position="152"/>
    </location>
</feature>
<sequence length="152" mass="15888">MNATITAPAYRPRYGSTPVPVSLEERIVLLEQLYPGGVFWWGRATREWWALIGTTGYEAQTLDELLVKVRASAAAGGLHRAHTTPFAPAASASASALQWTQSSAAGHAPRHHPLGSATAERRRPSSRRGTSTGSPVGGRAGVAGSSRASAGS</sequence>
<keyword evidence="3" id="KW-1185">Reference proteome</keyword>
<accession>A0A3M2LY85</accession>
<evidence type="ECO:0000313" key="2">
    <source>
        <dbReference type="EMBL" id="RMI41005.1"/>
    </source>
</evidence>
<evidence type="ECO:0000313" key="3">
    <source>
        <dbReference type="Proteomes" id="UP000282674"/>
    </source>
</evidence>
<protein>
    <submittedName>
        <fullName evidence="2">Uncharacterized protein</fullName>
    </submittedName>
</protein>
<reference evidence="2 3" key="1">
    <citation type="submission" date="2018-10" db="EMBL/GenBank/DDBJ databases">
        <title>Isolation from soil.</title>
        <authorList>
            <person name="Hu J."/>
        </authorList>
    </citation>
    <scope>NUCLEOTIDE SEQUENCE [LARGE SCALE GENOMIC DNA]</scope>
    <source>
        <strain evidence="2 3">NEAU-Ht49</strain>
    </source>
</reference>